<dbReference type="EnsemblMetazoa" id="CapteT197452">
    <property type="protein sequence ID" value="CapteP197452"/>
    <property type="gene ID" value="CapteG197452"/>
</dbReference>
<dbReference type="EMBL" id="AMQN01003086">
    <property type="status" value="NOT_ANNOTATED_CDS"/>
    <property type="molecule type" value="Genomic_DNA"/>
</dbReference>
<gene>
    <name evidence="1" type="ORF">CAPTEDRAFT_197452</name>
</gene>
<sequence length="109" mass="12856">MAWFMTIETLRALWGVCLWSGRSLLFRTFTTKMYSHPVILSLIDQSHIPLKLRPMVRKSFCYWPRASEVEKGIRTQADPVMEFHGIRTRFLKRDASFHRPALVLSEDED</sequence>
<dbReference type="AlphaFoldDB" id="R7TH44"/>
<reference evidence="2" key="3">
    <citation type="submission" date="2015-06" db="UniProtKB">
        <authorList>
            <consortium name="EnsemblMetazoa"/>
        </authorList>
    </citation>
    <scope>IDENTIFICATION</scope>
</reference>
<accession>R7TH44</accession>
<dbReference type="Proteomes" id="UP000014760">
    <property type="component" value="Unassembled WGS sequence"/>
</dbReference>
<reference evidence="1 3" key="2">
    <citation type="journal article" date="2013" name="Nature">
        <title>Insights into bilaterian evolution from three spiralian genomes.</title>
        <authorList>
            <person name="Simakov O."/>
            <person name="Marletaz F."/>
            <person name="Cho S.J."/>
            <person name="Edsinger-Gonzales E."/>
            <person name="Havlak P."/>
            <person name="Hellsten U."/>
            <person name="Kuo D.H."/>
            <person name="Larsson T."/>
            <person name="Lv J."/>
            <person name="Arendt D."/>
            <person name="Savage R."/>
            <person name="Osoegawa K."/>
            <person name="de Jong P."/>
            <person name="Grimwood J."/>
            <person name="Chapman J.A."/>
            <person name="Shapiro H."/>
            <person name="Aerts A."/>
            <person name="Otillar R.P."/>
            <person name="Terry A.Y."/>
            <person name="Boore J.L."/>
            <person name="Grigoriev I.V."/>
            <person name="Lindberg D.R."/>
            <person name="Seaver E.C."/>
            <person name="Weisblat D.A."/>
            <person name="Putnam N.H."/>
            <person name="Rokhsar D.S."/>
        </authorList>
    </citation>
    <scope>NUCLEOTIDE SEQUENCE</scope>
    <source>
        <strain evidence="1 3">I ESC-2004</strain>
    </source>
</reference>
<evidence type="ECO:0000313" key="3">
    <source>
        <dbReference type="Proteomes" id="UP000014760"/>
    </source>
</evidence>
<organism evidence="1">
    <name type="scientific">Capitella teleta</name>
    <name type="common">Polychaete worm</name>
    <dbReference type="NCBI Taxonomy" id="283909"/>
    <lineage>
        <taxon>Eukaryota</taxon>
        <taxon>Metazoa</taxon>
        <taxon>Spiralia</taxon>
        <taxon>Lophotrochozoa</taxon>
        <taxon>Annelida</taxon>
        <taxon>Polychaeta</taxon>
        <taxon>Sedentaria</taxon>
        <taxon>Scolecida</taxon>
        <taxon>Capitellidae</taxon>
        <taxon>Capitella</taxon>
    </lineage>
</organism>
<evidence type="ECO:0000313" key="1">
    <source>
        <dbReference type="EMBL" id="ELT90435.1"/>
    </source>
</evidence>
<proteinExistence type="predicted"/>
<reference evidence="3" key="1">
    <citation type="submission" date="2012-12" db="EMBL/GenBank/DDBJ databases">
        <authorList>
            <person name="Hellsten U."/>
            <person name="Grimwood J."/>
            <person name="Chapman J.A."/>
            <person name="Shapiro H."/>
            <person name="Aerts A."/>
            <person name="Otillar R.P."/>
            <person name="Terry A.Y."/>
            <person name="Boore J.L."/>
            <person name="Simakov O."/>
            <person name="Marletaz F."/>
            <person name="Cho S.-J."/>
            <person name="Edsinger-Gonzales E."/>
            <person name="Havlak P."/>
            <person name="Kuo D.-H."/>
            <person name="Larsson T."/>
            <person name="Lv J."/>
            <person name="Arendt D."/>
            <person name="Savage R."/>
            <person name="Osoegawa K."/>
            <person name="de Jong P."/>
            <person name="Lindberg D.R."/>
            <person name="Seaver E.C."/>
            <person name="Weisblat D.A."/>
            <person name="Putnam N.H."/>
            <person name="Grigoriev I.V."/>
            <person name="Rokhsar D.S."/>
        </authorList>
    </citation>
    <scope>NUCLEOTIDE SEQUENCE</scope>
    <source>
        <strain evidence="3">I ESC-2004</strain>
    </source>
</reference>
<protein>
    <submittedName>
        <fullName evidence="1 2">Uncharacterized protein</fullName>
    </submittedName>
</protein>
<name>R7TH44_CAPTE</name>
<evidence type="ECO:0000313" key="2">
    <source>
        <dbReference type="EnsemblMetazoa" id="CapteP197452"/>
    </source>
</evidence>
<keyword evidence="3" id="KW-1185">Reference proteome</keyword>
<dbReference type="HOGENOM" id="CLU_2186448_0_0_1"/>
<dbReference type="EMBL" id="KB310915">
    <property type="protein sequence ID" value="ELT90435.1"/>
    <property type="molecule type" value="Genomic_DNA"/>
</dbReference>